<dbReference type="RefSeq" id="WP_141978911.1">
    <property type="nucleotide sequence ID" value="NZ_VFPP01000001.1"/>
</dbReference>
<dbReference type="EMBL" id="VFPP01000001">
    <property type="protein sequence ID" value="TQM80869.1"/>
    <property type="molecule type" value="Genomic_DNA"/>
</dbReference>
<comment type="caution">
    <text evidence="1">The sequence shown here is derived from an EMBL/GenBank/DDBJ whole genome shotgun (WGS) entry which is preliminary data.</text>
</comment>
<protein>
    <submittedName>
        <fullName evidence="1">Uncharacterized protein</fullName>
    </submittedName>
</protein>
<evidence type="ECO:0000313" key="2">
    <source>
        <dbReference type="Proteomes" id="UP000316628"/>
    </source>
</evidence>
<reference evidence="1 2" key="1">
    <citation type="submission" date="2019-06" db="EMBL/GenBank/DDBJ databases">
        <title>Sequencing the genomes of 1000 actinobacteria strains.</title>
        <authorList>
            <person name="Klenk H.-P."/>
        </authorList>
    </citation>
    <scope>NUCLEOTIDE SEQUENCE [LARGE SCALE GENOMIC DNA]</scope>
    <source>
        <strain evidence="1 2">DSM 45456</strain>
    </source>
</reference>
<accession>A0A543JDE7</accession>
<sequence length="202" mass="22889">MPEKFGNDERAALIVLMLENRDVPNVELDRELKVRLTRDGRERLNDIGLLESWKEKNRIWHRITDEGISWCMDDLASGEPPTKSGPLSRAHFAVLQLFIRYHQRRNTLAEVIRDGADLESVIRAAYSELSVKPQDWVRLAKLRPKLNGAEKNEVDAVLLEMVKTGTVHLAPDSNRKVLTDADHAAALRVAGEDNHLVAIEES</sequence>
<name>A0A543JDE7_9PSEU</name>
<dbReference type="Proteomes" id="UP000316628">
    <property type="component" value="Unassembled WGS sequence"/>
</dbReference>
<keyword evidence="2" id="KW-1185">Reference proteome</keyword>
<organism evidence="1 2">
    <name type="scientific">Saccharothrix saharensis</name>
    <dbReference type="NCBI Taxonomy" id="571190"/>
    <lineage>
        <taxon>Bacteria</taxon>
        <taxon>Bacillati</taxon>
        <taxon>Actinomycetota</taxon>
        <taxon>Actinomycetes</taxon>
        <taxon>Pseudonocardiales</taxon>
        <taxon>Pseudonocardiaceae</taxon>
        <taxon>Saccharothrix</taxon>
    </lineage>
</organism>
<dbReference type="AlphaFoldDB" id="A0A543JDE7"/>
<dbReference type="OrthoDB" id="3822696at2"/>
<gene>
    <name evidence="1" type="ORF">FHX81_3218</name>
</gene>
<proteinExistence type="predicted"/>
<evidence type="ECO:0000313" key="1">
    <source>
        <dbReference type="EMBL" id="TQM80869.1"/>
    </source>
</evidence>